<dbReference type="Gene3D" id="3.30.40.10">
    <property type="entry name" value="Zinc/RING finger domain, C3HC4 (zinc finger)"/>
    <property type="match status" value="1"/>
</dbReference>
<dbReference type="InterPro" id="IPR013083">
    <property type="entry name" value="Znf_RING/FYVE/PHD"/>
</dbReference>
<dbReference type="GO" id="GO:0005524">
    <property type="term" value="F:ATP binding"/>
    <property type="evidence" value="ECO:0007669"/>
    <property type="project" value="UniProtKB-KW"/>
</dbReference>
<feature type="compositionally biased region" description="Polar residues" evidence="7">
    <location>
        <begin position="164"/>
        <end position="175"/>
    </location>
</feature>
<dbReference type="GO" id="GO:0006289">
    <property type="term" value="P:nucleotide-excision repair"/>
    <property type="evidence" value="ECO:0007669"/>
    <property type="project" value="TreeGrafter"/>
</dbReference>
<dbReference type="CDD" id="cd18008">
    <property type="entry name" value="DEXDc_SHPRH-like"/>
    <property type="match status" value="1"/>
</dbReference>
<evidence type="ECO:0000256" key="5">
    <source>
        <dbReference type="ARBA" id="ARBA00022840"/>
    </source>
</evidence>
<dbReference type="InterPro" id="IPR027417">
    <property type="entry name" value="P-loop_NTPase"/>
</dbReference>
<keyword evidence="12" id="KW-1185">Reference proteome</keyword>
<evidence type="ECO:0000259" key="8">
    <source>
        <dbReference type="PROSITE" id="PS50089"/>
    </source>
</evidence>
<dbReference type="InterPro" id="IPR001841">
    <property type="entry name" value="Znf_RING"/>
</dbReference>
<dbReference type="SUPFAM" id="SSF57850">
    <property type="entry name" value="RING/U-box"/>
    <property type="match status" value="1"/>
</dbReference>
<dbReference type="Proteomes" id="UP001139887">
    <property type="component" value="Unassembled WGS sequence"/>
</dbReference>
<dbReference type="SMART" id="SM00490">
    <property type="entry name" value="HELICc"/>
    <property type="match status" value="1"/>
</dbReference>
<protein>
    <submittedName>
        <fullName evidence="11">DNA repair protein rad16</fullName>
    </submittedName>
</protein>
<dbReference type="Gene3D" id="3.40.50.300">
    <property type="entry name" value="P-loop containing nucleotide triphosphate hydrolases"/>
    <property type="match status" value="1"/>
</dbReference>
<reference evidence="11" key="1">
    <citation type="submission" date="2022-07" db="EMBL/GenBank/DDBJ databases">
        <title>Phylogenomic reconstructions and comparative analyses of Kickxellomycotina fungi.</title>
        <authorList>
            <person name="Reynolds N.K."/>
            <person name="Stajich J.E."/>
            <person name="Barry K."/>
            <person name="Grigoriev I.V."/>
            <person name="Crous P."/>
            <person name="Smith M.E."/>
        </authorList>
    </citation>
    <scope>NUCLEOTIDE SEQUENCE</scope>
    <source>
        <strain evidence="11">NRRL 1566</strain>
    </source>
</reference>
<evidence type="ECO:0000313" key="12">
    <source>
        <dbReference type="Proteomes" id="UP001139887"/>
    </source>
</evidence>
<name>A0A9W8IAB2_9FUNG</name>
<dbReference type="InterPro" id="IPR014001">
    <property type="entry name" value="Helicase_ATP-bd"/>
</dbReference>
<dbReference type="OrthoDB" id="448448at2759"/>
<feature type="compositionally biased region" description="Low complexity" evidence="7">
    <location>
        <begin position="17"/>
        <end position="28"/>
    </location>
</feature>
<keyword evidence="6" id="KW-0863">Zinc-finger</keyword>
<feature type="domain" description="Helicase ATP-binding" evidence="9">
    <location>
        <begin position="270"/>
        <end position="450"/>
    </location>
</feature>
<keyword evidence="3" id="KW-0378">Hydrolase</keyword>
<feature type="region of interest" description="Disordered" evidence="7">
    <location>
        <begin position="164"/>
        <end position="213"/>
    </location>
</feature>
<dbReference type="Pfam" id="PF00176">
    <property type="entry name" value="SNF2-rel_dom"/>
    <property type="match status" value="1"/>
</dbReference>
<dbReference type="PROSITE" id="PS51194">
    <property type="entry name" value="HELICASE_CTER"/>
    <property type="match status" value="1"/>
</dbReference>
<dbReference type="GO" id="GO:0008094">
    <property type="term" value="F:ATP-dependent activity, acting on DNA"/>
    <property type="evidence" value="ECO:0007669"/>
    <property type="project" value="TreeGrafter"/>
</dbReference>
<feature type="compositionally biased region" description="Acidic residues" evidence="7">
    <location>
        <begin position="194"/>
        <end position="204"/>
    </location>
</feature>
<dbReference type="InterPro" id="IPR001650">
    <property type="entry name" value="Helicase_C-like"/>
</dbReference>
<dbReference type="AlphaFoldDB" id="A0A9W8IAB2"/>
<evidence type="ECO:0000256" key="4">
    <source>
        <dbReference type="ARBA" id="ARBA00022806"/>
    </source>
</evidence>
<proteinExistence type="inferred from homology"/>
<gene>
    <name evidence="11" type="primary">RAD16</name>
    <name evidence="11" type="ORF">IWW36_002132</name>
</gene>
<dbReference type="PANTHER" id="PTHR45626:SF12">
    <property type="entry name" value="DNA REPAIR PROTEIN RAD16"/>
    <property type="match status" value="1"/>
</dbReference>
<feature type="compositionally biased region" description="Low complexity" evidence="7">
    <location>
        <begin position="60"/>
        <end position="73"/>
    </location>
</feature>
<keyword evidence="6" id="KW-0479">Metal-binding</keyword>
<feature type="region of interest" description="Disordered" evidence="7">
    <location>
        <begin position="1"/>
        <end position="132"/>
    </location>
</feature>
<evidence type="ECO:0000259" key="9">
    <source>
        <dbReference type="PROSITE" id="PS51192"/>
    </source>
</evidence>
<comment type="caution">
    <text evidence="11">The sequence shown here is derived from an EMBL/GenBank/DDBJ whole genome shotgun (WGS) entry which is preliminary data.</text>
</comment>
<evidence type="ECO:0000256" key="6">
    <source>
        <dbReference type="PROSITE-ProRule" id="PRU00175"/>
    </source>
</evidence>
<organism evidence="11 12">
    <name type="scientific">Coemansia brasiliensis</name>
    <dbReference type="NCBI Taxonomy" id="2650707"/>
    <lineage>
        <taxon>Eukaryota</taxon>
        <taxon>Fungi</taxon>
        <taxon>Fungi incertae sedis</taxon>
        <taxon>Zoopagomycota</taxon>
        <taxon>Kickxellomycotina</taxon>
        <taxon>Kickxellomycetes</taxon>
        <taxon>Kickxellales</taxon>
        <taxon>Kickxellaceae</taxon>
        <taxon>Coemansia</taxon>
    </lineage>
</organism>
<dbReference type="InterPro" id="IPR050628">
    <property type="entry name" value="SNF2_RAD54_helicase_TF"/>
</dbReference>
<evidence type="ECO:0000256" key="2">
    <source>
        <dbReference type="ARBA" id="ARBA00022741"/>
    </source>
</evidence>
<dbReference type="Gene3D" id="3.40.50.10810">
    <property type="entry name" value="Tandem AAA-ATPase domain"/>
    <property type="match status" value="1"/>
</dbReference>
<keyword evidence="6" id="KW-0862">Zinc</keyword>
<evidence type="ECO:0000256" key="7">
    <source>
        <dbReference type="SAM" id="MobiDB-lite"/>
    </source>
</evidence>
<feature type="domain" description="Helicase C-terminal" evidence="10">
    <location>
        <begin position="718"/>
        <end position="875"/>
    </location>
</feature>
<dbReference type="EMBL" id="JANBUW010000043">
    <property type="protein sequence ID" value="KAJ2850132.1"/>
    <property type="molecule type" value="Genomic_DNA"/>
</dbReference>
<dbReference type="PROSITE" id="PS51192">
    <property type="entry name" value="HELICASE_ATP_BIND_1"/>
    <property type="match status" value="1"/>
</dbReference>
<dbReference type="PROSITE" id="PS50089">
    <property type="entry name" value="ZF_RING_2"/>
    <property type="match status" value="1"/>
</dbReference>
<dbReference type="InterPro" id="IPR038718">
    <property type="entry name" value="SNF2-like_sf"/>
</dbReference>
<evidence type="ECO:0000256" key="1">
    <source>
        <dbReference type="ARBA" id="ARBA00007025"/>
    </source>
</evidence>
<comment type="similarity">
    <text evidence="1">Belongs to the SNF2/RAD54 helicase family.</text>
</comment>
<feature type="domain" description="RING-type" evidence="8">
    <location>
        <begin position="620"/>
        <end position="662"/>
    </location>
</feature>
<dbReference type="CDD" id="cd18793">
    <property type="entry name" value="SF2_C_SNF"/>
    <property type="match status" value="1"/>
</dbReference>
<accession>A0A9W8IAB2</accession>
<evidence type="ECO:0000256" key="3">
    <source>
        <dbReference type="ARBA" id="ARBA00022801"/>
    </source>
</evidence>
<dbReference type="GO" id="GO:0004386">
    <property type="term" value="F:helicase activity"/>
    <property type="evidence" value="ECO:0007669"/>
    <property type="project" value="UniProtKB-KW"/>
</dbReference>
<dbReference type="SMART" id="SM00487">
    <property type="entry name" value="DEXDc"/>
    <property type="match status" value="1"/>
</dbReference>
<dbReference type="GO" id="GO:0016787">
    <property type="term" value="F:hydrolase activity"/>
    <property type="evidence" value="ECO:0007669"/>
    <property type="project" value="UniProtKB-KW"/>
</dbReference>
<dbReference type="PANTHER" id="PTHR45626">
    <property type="entry name" value="TRANSCRIPTION TERMINATION FACTOR 2-RELATED"/>
    <property type="match status" value="1"/>
</dbReference>
<dbReference type="SUPFAM" id="SSF52540">
    <property type="entry name" value="P-loop containing nucleoside triphosphate hydrolases"/>
    <property type="match status" value="2"/>
</dbReference>
<dbReference type="GO" id="GO:0008270">
    <property type="term" value="F:zinc ion binding"/>
    <property type="evidence" value="ECO:0007669"/>
    <property type="project" value="UniProtKB-KW"/>
</dbReference>
<sequence>MVATRSSRRKRVQESEATTAVATPAQQPSPEPGIRRVRRRWQKATSPVVEIEAVNKDDAASSSMAESSDQESAFSDNVEEDSSSSSAEESSFRNDAEESEPEIPARQARRRATRRQQGTLSANSSSDEARAKRARVQTAVEIMPVAQDMHIVLGPDVYAKLVPQTQKKGSGSRASSVKMPRRKKGVKSRKEQLEGDLTDDDESGGVDPRSLPETHIDHSRFLRLFSNHPHLRHTWSSLPPPREPRRIAQPAALKIPLLPFQQEGVQWMVEQEATAFRGGILADEMGMGKTLQTIALLLANGGRPTLVVCPTVALLQWKAEIEMATDALSVFVFYGNDRRKLADGQGTVNKGELGRYDVVLTTYGVLESCQRREKQGFRRNGRLLHEKSVLHAIAWHRVVLDEAHHLKDRSSNTSRAAFALSSQHTWSLTGTPLHNRVGELYALIRLTKSDPFCMYFCHSCGCASLQWQFVGSKTCYGCGCRHTFHFSYWNMHVLKPIQDNPINSPESQMGFRKLERLLDNVMLRRTKVERAADMGLPPRIVVTRRDKFSPEEEDFYMSLFSNYQREFDTYAVHGTVLNNYANIFELITRMRLAANHPDLLRLKLSERDRLGSDGRDTLVCSLCSEEAEDPVVSKCHHVFCRLEAHQYVAGAADAATLRCPACFALFEIDLTQPPLAPRRAQAVGATLMESMMTTPSTREYRRSIVNRIDMQRWRSSTKIEALVEELSRLRQGDASIKSIVFSQFVNFLDLIQWRLNRAGFSVCRLDGRMTPTQRDAVIRAFMTKPEFTVFLVSLKAGGVALNLTEASHVYLADCWWNPSVEVQAMDRIHRMGQHRPIKVTRIVIDNSIESRIISLQVKKQLLVSSTIGRDKKSLDRLSEQDMEFLFSS</sequence>
<feature type="compositionally biased region" description="Basic residues" evidence="7">
    <location>
        <begin position="1"/>
        <end position="11"/>
    </location>
</feature>
<evidence type="ECO:0000313" key="11">
    <source>
        <dbReference type="EMBL" id="KAJ2850132.1"/>
    </source>
</evidence>
<dbReference type="Pfam" id="PF00271">
    <property type="entry name" value="Helicase_C"/>
    <property type="match status" value="1"/>
</dbReference>
<evidence type="ECO:0000259" key="10">
    <source>
        <dbReference type="PROSITE" id="PS51194"/>
    </source>
</evidence>
<keyword evidence="2" id="KW-0547">Nucleotide-binding</keyword>
<dbReference type="InterPro" id="IPR049730">
    <property type="entry name" value="SNF2/RAD54-like_C"/>
</dbReference>
<keyword evidence="4" id="KW-0347">Helicase</keyword>
<keyword evidence="5" id="KW-0067">ATP-binding</keyword>
<dbReference type="GO" id="GO:0005634">
    <property type="term" value="C:nucleus"/>
    <property type="evidence" value="ECO:0007669"/>
    <property type="project" value="TreeGrafter"/>
</dbReference>
<dbReference type="InterPro" id="IPR000330">
    <property type="entry name" value="SNF2_N"/>
</dbReference>